<dbReference type="InterPro" id="IPR007485">
    <property type="entry name" value="LPS_assembly_LptE"/>
</dbReference>
<accession>A0A0C1QQG9</accession>
<organism evidence="1 2">
    <name type="scientific">Candidatus Jidaibacter acanthamoebae</name>
    <dbReference type="NCBI Taxonomy" id="86105"/>
    <lineage>
        <taxon>Bacteria</taxon>
        <taxon>Pseudomonadati</taxon>
        <taxon>Pseudomonadota</taxon>
        <taxon>Alphaproteobacteria</taxon>
        <taxon>Rickettsiales</taxon>
        <taxon>Candidatus Midichloriaceae</taxon>
        <taxon>Candidatus Jidaibacter</taxon>
    </lineage>
</organism>
<sequence length="175" mass="19489">MSTETMLLRYFFAFFSLLLITSCGFHPVYSDNNFGKQLSGIKVGSISYESKIPTRESIALTSALEHEFNWSYTDSPKNYTLDLSYVISIEGVAIQSNALATRNNLRVTLNYALTDNNSGKVIERNTLIGVESFDIQSSPYSNYVSKEETAVKVMKSLATELKLRLTGLVGNNIKS</sequence>
<dbReference type="Gene3D" id="3.30.160.150">
    <property type="entry name" value="Lipoprotein like domain"/>
    <property type="match status" value="1"/>
</dbReference>
<protein>
    <recommendedName>
        <fullName evidence="3">LPS-assembly lipoprotein LptE</fullName>
    </recommendedName>
</protein>
<dbReference type="AlphaFoldDB" id="A0A0C1QQG9"/>
<dbReference type="GO" id="GO:0019867">
    <property type="term" value="C:outer membrane"/>
    <property type="evidence" value="ECO:0007669"/>
    <property type="project" value="InterPro"/>
</dbReference>
<evidence type="ECO:0008006" key="3">
    <source>
        <dbReference type="Google" id="ProtNLM"/>
    </source>
</evidence>
<name>A0A0C1QQG9_9RICK</name>
<dbReference type="Pfam" id="PF04390">
    <property type="entry name" value="LptE"/>
    <property type="match status" value="1"/>
</dbReference>
<evidence type="ECO:0000313" key="1">
    <source>
        <dbReference type="EMBL" id="KIE06143.1"/>
    </source>
</evidence>
<keyword evidence="2" id="KW-1185">Reference proteome</keyword>
<dbReference type="Proteomes" id="UP000031258">
    <property type="component" value="Unassembled WGS sequence"/>
</dbReference>
<comment type="caution">
    <text evidence="1">The sequence shown here is derived from an EMBL/GenBank/DDBJ whole genome shotgun (WGS) entry which is preliminary data.</text>
</comment>
<reference evidence="1 2" key="1">
    <citation type="submission" date="2014-11" db="EMBL/GenBank/DDBJ databases">
        <title>A Rickettsiales Symbiont of Amoebae With Ancient Features.</title>
        <authorList>
            <person name="Schulz F."/>
            <person name="Martijn J."/>
            <person name="Wascher F."/>
            <person name="Kostanjsek R."/>
            <person name="Ettema T.J."/>
            <person name="Horn M."/>
        </authorList>
    </citation>
    <scope>NUCLEOTIDE SEQUENCE [LARGE SCALE GENOMIC DNA]</scope>
    <source>
        <strain evidence="1 2">UWC36</strain>
    </source>
</reference>
<proteinExistence type="predicted"/>
<dbReference type="STRING" id="86105.NF27_BK00640"/>
<gene>
    <name evidence="1" type="ORF">NF27_BK00640</name>
</gene>
<evidence type="ECO:0000313" key="2">
    <source>
        <dbReference type="Proteomes" id="UP000031258"/>
    </source>
</evidence>
<dbReference type="GO" id="GO:0043165">
    <property type="term" value="P:Gram-negative-bacterium-type cell outer membrane assembly"/>
    <property type="evidence" value="ECO:0007669"/>
    <property type="project" value="InterPro"/>
</dbReference>
<dbReference type="EMBL" id="JSWE01000036">
    <property type="protein sequence ID" value="KIE06143.1"/>
    <property type="molecule type" value="Genomic_DNA"/>
</dbReference>